<feature type="region of interest" description="Disordered" evidence="15">
    <location>
        <begin position="569"/>
        <end position="588"/>
    </location>
</feature>
<proteinExistence type="predicted"/>
<dbReference type="SUPFAM" id="SSF48452">
    <property type="entry name" value="TPR-like"/>
    <property type="match status" value="1"/>
</dbReference>
<organism evidence="19 20">
    <name type="scientific">Lasiosphaeris hirsuta</name>
    <dbReference type="NCBI Taxonomy" id="260670"/>
    <lineage>
        <taxon>Eukaryota</taxon>
        <taxon>Fungi</taxon>
        <taxon>Dikarya</taxon>
        <taxon>Ascomycota</taxon>
        <taxon>Pezizomycotina</taxon>
        <taxon>Sordariomycetes</taxon>
        <taxon>Sordariomycetidae</taxon>
        <taxon>Sordariales</taxon>
        <taxon>Lasiosphaeriaceae</taxon>
        <taxon>Lasiosphaeris</taxon>
    </lineage>
</organism>
<keyword evidence="9" id="KW-0418">Kinase</keyword>
<dbReference type="SMART" id="SM00448">
    <property type="entry name" value="REC"/>
    <property type="match status" value="1"/>
</dbReference>
<evidence type="ECO:0000256" key="9">
    <source>
        <dbReference type="ARBA" id="ARBA00022777"/>
    </source>
</evidence>
<keyword evidence="12" id="KW-0472">Membrane</keyword>
<dbReference type="Gene3D" id="1.25.40.10">
    <property type="entry name" value="Tetratricopeptide repeat domain"/>
    <property type="match status" value="1"/>
</dbReference>
<dbReference type="FunFam" id="3.30.565.10:FF:000010">
    <property type="entry name" value="Sensor histidine kinase RcsC"/>
    <property type="match status" value="1"/>
</dbReference>
<dbReference type="SMART" id="SM00387">
    <property type="entry name" value="HATPase_c"/>
    <property type="match status" value="1"/>
</dbReference>
<dbReference type="FunFam" id="1.10.510.10:FF:000579">
    <property type="entry name" value="Sensor histidine kinase/response regulator, putative"/>
    <property type="match status" value="1"/>
</dbReference>
<evidence type="ECO:0000259" key="18">
    <source>
        <dbReference type="PROSITE" id="PS50110"/>
    </source>
</evidence>
<dbReference type="PROSITE" id="PS50011">
    <property type="entry name" value="PROTEIN_KINASE_DOM"/>
    <property type="match status" value="1"/>
</dbReference>
<dbReference type="CDD" id="cd00082">
    <property type="entry name" value="HisKA"/>
    <property type="match status" value="1"/>
</dbReference>
<dbReference type="CDD" id="cd16922">
    <property type="entry name" value="HATPase_EvgS-ArcB-TorS-like"/>
    <property type="match status" value="1"/>
</dbReference>
<feature type="compositionally biased region" description="Low complexity" evidence="15">
    <location>
        <begin position="2391"/>
        <end position="2412"/>
    </location>
</feature>
<dbReference type="EMBL" id="JAUKUA010000007">
    <property type="protein sequence ID" value="KAK0705270.1"/>
    <property type="molecule type" value="Genomic_DNA"/>
</dbReference>
<dbReference type="GO" id="GO:0000155">
    <property type="term" value="F:phosphorelay sensor kinase activity"/>
    <property type="evidence" value="ECO:0007669"/>
    <property type="project" value="InterPro"/>
</dbReference>
<dbReference type="PROSITE" id="PS50110">
    <property type="entry name" value="RESPONSE_REGULATORY"/>
    <property type="match status" value="1"/>
</dbReference>
<dbReference type="InterPro" id="IPR011990">
    <property type="entry name" value="TPR-like_helical_dom_sf"/>
</dbReference>
<dbReference type="PROSITE" id="PS50109">
    <property type="entry name" value="HIS_KIN"/>
    <property type="match status" value="1"/>
</dbReference>
<evidence type="ECO:0000256" key="1">
    <source>
        <dbReference type="ARBA" id="ARBA00000085"/>
    </source>
</evidence>
<evidence type="ECO:0000256" key="11">
    <source>
        <dbReference type="ARBA" id="ARBA00022989"/>
    </source>
</evidence>
<evidence type="ECO:0000256" key="12">
    <source>
        <dbReference type="ARBA" id="ARBA00023136"/>
    </source>
</evidence>
<dbReference type="Pfam" id="PF00512">
    <property type="entry name" value="HisKA"/>
    <property type="match status" value="1"/>
</dbReference>
<evidence type="ECO:0000256" key="6">
    <source>
        <dbReference type="ARBA" id="ARBA00022679"/>
    </source>
</evidence>
<evidence type="ECO:0000256" key="14">
    <source>
        <dbReference type="SAM" id="Coils"/>
    </source>
</evidence>
<keyword evidence="6" id="KW-0808">Transferase</keyword>
<dbReference type="InterPro" id="IPR003661">
    <property type="entry name" value="HisK_dim/P_dom"/>
</dbReference>
<keyword evidence="20" id="KW-1185">Reference proteome</keyword>
<keyword evidence="5 13" id="KW-0597">Phosphoprotein</keyword>
<feature type="compositionally biased region" description="Low complexity" evidence="15">
    <location>
        <begin position="731"/>
        <end position="745"/>
    </location>
</feature>
<dbReference type="Gene3D" id="1.10.287.130">
    <property type="match status" value="1"/>
</dbReference>
<sequence>MDPAARLPDDTQLDAPSRIFERLRQIAGYAWDDSRPPFHTTYDNWHVYGTRFVSPYSTTATNTAASPAPYHNHVPSPSSLPKLTSSGRPSPSDRTPISAAHSEAGSEHSAVVPSPSAFSTAAADAPVVEEQVIAKVSFHVLREERAFHIARGLIAGTDPNGEHIVKPLDLIRLPPQSGDRGTTIVIIYEYPGPNHMFKMLDLGPAFYTAKKQADKWITRTEKNPKLDVPISLQLFLDFAIGAAQCLETIHHGQGIIHGEIRGDAFHYNKETNRVKLVSFGSGLRSFEHGLTSMGWSALSKELGAMNKLQYISPEQTGRMPAEPDTRTDIYSLGILFWSLLTQQPVFQGETPLDIVQGVLGRRIPNVSAIRIDIPDVIGRIIQKCTSKNVGDRYFSASGLRYDLVTVQQLLGDGDWLALKDWPIASRDVSSFFMLPSAMIGREKERAELLKVIERVAKNHAMSQKGGANRFSDISNLSNDPLDGTEVSSDGTSSADGTNRQSGSFTQTVSNEPKWKSSFFPTALGNDTATISGETISSTNSVLSGGIRATRAWERHQSVSFETVSIGEGVATETSPRHSGVTTTDSSSSLSRQLGSAKFRRQGHCEIVTIEGAGGLGKSCLVQSVLADVRRRGYCATAKFDTARRIPFGPLLKLLSSLFRQVWGERNTETPFHQALKQYVRPMWPMLHKVLGLPEFLLGPVDGSLARTPSNAQGARVPLKRRGSSPEMSGPSVVRSASRASTQSSQDFLRAGTSTKTIRLMNTFLDVLRMFTHHKFICFCLDDLHFADDESTELITQIIGARLKMVIIMTYRPEELSPDKVQKIINPKSEEFPRNGGPAVTKITLTPLNEDDIVHYVATTLCLAREEVLPLALVIQSKTAGNPFYMREMLTASHRKKCIWYDYHVGQWNYDLDRLFDQFQGEQDYDVLDTAFITRRLSELPPASRSILAWAALLGQTFSFDLICKLMEGEFIYSDDECPGGQKDHSVGAQDVVAGLEAAIQACIIVPSDRDDRFRFAHDRYIQAASALKECNARKMHFIITQTLLKYHSTELSMKSNTASHICESVEIIKKRVSHRLSYRTLLFESAQEATESGARPTAAKYYSNAVALLQSNPWDESAEDVSYDETLQLYLQASECYLYMGHQSAANVLLQTIFDQARTAVDKAPAWVLQSRIFAQSGDSRQALESLKKCLSALGMTLEENPTFEQCDERFERLSVKIQSTDRHELLNPALASDPGLASLGAVLAETTSAGFWTDCISFYELSLLMLETHFERGAFPQSGMAFLHLAIIALSRFNLIQFATELAGICLELLEKYRDPFSMARGFMLFSNFVGHVQYPIGAEVAQLDGTAEYAAATGDRISTILSFGLSAQLRFSASENCSDLEAFCQYSCEEIPNWHLDTRGGTILIAVRQVCRALQGKTRALSPIEVMSDDQHDAASYKNWLKINTNNNGRSVLIYEMIELVPLFLYGHYEKAVEMGKSCCENASLVWSARNTRLAVLFYGLALSGIILRQQQDPRPKAEDFKMRVEETVRQVEQLNKKIKDWEVVNNVNYLSWSKLLDAQISEMLGKHGTAIQRYEEALDHASEHNFVFEEALGNYLMANIFIRNAARRSARSALRDAVGLYRQFGATGIADHIEAEHSILLHGPIRNPRTADAGVQTDFASDAASVQYRTVDAEGVEESPQITQAALAALKGERMSAWRGSMQSEAGAGLPALDMIDLHAILVSSQVISSVLRVDELLKTMCDVILQTCSGSATLAAIVVQDEGGVGWCVAASGDPEKGAVAHIPGVPLSGTHPVAENVILYCTRFREVVFLRDLVNDERFGNVSDYWLRKNPLSKAVIAIPICHGSKPLLGVLYLEGLPGSFTDRNVTVLQLLVNQIGISYSNALAMKAVEKVSAENVSMVALQKRALAKAIEAETKSKNAEAEAIRNVKLAEEAAKTKSIFLANVSHELRTPLNGVIGNSELLRDSNLNREQLEMADSIRLSADLLLTVINDILDFSRMEADKMKLYVIAFNPEEMVREVVRAVSYSNREKTSKKNVRIVQDINLPSMLIYGDPIRLHQVLGNLIGNSLKFTEDGSITIGARVDSETTDMATLTFWVKDTGIGISPQHLDNLFQPFSQADASTARKYGGSGLGLSICKSLIETMMKGKIRLESQENAGTTAWFTVTFEKARPEVVAGDAQGPPPTLLLDENAQSRFSSSSLIDRELTPVPYTDLSLIPKDQLRICIAEDNAINAKIATQYMQRLGYPNVDTYDNGLKAVEGLREKARKGAPYHIILMDVQMPVLDGYEATKLLRTDTLESVRKVLVIAMTASAIQGDREKCLAAGMNDYLAKPVRSEVLKKKLDTYLGGPHTLDRKRADSVDSAKSNEHKPHPVAAAAAAVAVNKNNSNSNSSSNNNNNNSSNSNNNGSLTPPPGVSSGLAVPIREALVSHSGKDAADSLAKVVLRTSTDTLSDGLSAGDPNAFPASGGTKRQPRKLTKSRNNSEVHIDKPTTKAMLQKKSAVASARQSGGIMLDGEDVIP</sequence>
<evidence type="ECO:0000256" key="15">
    <source>
        <dbReference type="SAM" id="MobiDB-lite"/>
    </source>
</evidence>
<evidence type="ECO:0000259" key="17">
    <source>
        <dbReference type="PROSITE" id="PS50109"/>
    </source>
</evidence>
<feature type="region of interest" description="Disordered" evidence="15">
    <location>
        <begin position="2352"/>
        <end position="2379"/>
    </location>
</feature>
<keyword evidence="11" id="KW-1133">Transmembrane helix</keyword>
<dbReference type="GO" id="GO:0009927">
    <property type="term" value="F:histidine phosphotransfer kinase activity"/>
    <property type="evidence" value="ECO:0007669"/>
    <property type="project" value="TreeGrafter"/>
</dbReference>
<dbReference type="CDD" id="cd17546">
    <property type="entry name" value="REC_hyHK_CKI1_RcsC-like"/>
    <property type="match status" value="1"/>
</dbReference>
<name>A0AA39ZX68_9PEZI</name>
<comment type="catalytic activity">
    <reaction evidence="1">
        <text>ATP + protein L-histidine = ADP + protein N-phospho-L-histidine.</text>
        <dbReference type="EC" id="2.7.13.3"/>
    </reaction>
</comment>
<dbReference type="FunFam" id="3.40.50.2300:FF:000285">
    <property type="entry name" value="Putative sensor histidine kinase/response regulator"/>
    <property type="match status" value="1"/>
</dbReference>
<keyword evidence="14" id="KW-0175">Coiled coil</keyword>
<keyword evidence="4" id="KW-1003">Cell membrane</keyword>
<dbReference type="Pfam" id="PF13185">
    <property type="entry name" value="GAF_2"/>
    <property type="match status" value="1"/>
</dbReference>
<dbReference type="Gene3D" id="3.40.50.2300">
    <property type="match status" value="1"/>
</dbReference>
<evidence type="ECO:0000256" key="13">
    <source>
        <dbReference type="PROSITE-ProRule" id="PRU00169"/>
    </source>
</evidence>
<dbReference type="InterPro" id="IPR000719">
    <property type="entry name" value="Prot_kinase_dom"/>
</dbReference>
<reference evidence="19" key="1">
    <citation type="submission" date="2023-06" db="EMBL/GenBank/DDBJ databases">
        <title>Genome-scale phylogeny and comparative genomics of the fungal order Sordariales.</title>
        <authorList>
            <consortium name="Lawrence Berkeley National Laboratory"/>
            <person name="Hensen N."/>
            <person name="Bonometti L."/>
            <person name="Westerberg I."/>
            <person name="Brannstrom I.O."/>
            <person name="Guillou S."/>
            <person name="Cros-Aarteil S."/>
            <person name="Calhoun S."/>
            <person name="Haridas S."/>
            <person name="Kuo A."/>
            <person name="Mondo S."/>
            <person name="Pangilinan J."/>
            <person name="Riley R."/>
            <person name="Labutti K."/>
            <person name="Andreopoulos B."/>
            <person name="Lipzen A."/>
            <person name="Chen C."/>
            <person name="Yanf M."/>
            <person name="Daum C."/>
            <person name="Ng V."/>
            <person name="Clum A."/>
            <person name="Steindorff A."/>
            <person name="Ohm R."/>
            <person name="Martin F."/>
            <person name="Silar P."/>
            <person name="Natvig D."/>
            <person name="Lalanne C."/>
            <person name="Gautier V."/>
            <person name="Ament-Velasquez S.L."/>
            <person name="Kruys A."/>
            <person name="Hutchinson M.I."/>
            <person name="Powell A.J."/>
            <person name="Barry K."/>
            <person name="Miller A.N."/>
            <person name="Grigoriev I.V."/>
            <person name="Debuchy R."/>
            <person name="Gladieux P."/>
            <person name="Thoren M.H."/>
            <person name="Johannesson H."/>
        </authorList>
    </citation>
    <scope>NUCLEOTIDE SEQUENCE</scope>
    <source>
        <strain evidence="19">SMH4607-1</strain>
    </source>
</reference>
<keyword evidence="8" id="KW-0547">Nucleotide-binding</keyword>
<dbReference type="GO" id="GO:0005886">
    <property type="term" value="C:plasma membrane"/>
    <property type="evidence" value="ECO:0007669"/>
    <property type="project" value="UniProtKB-SubCell"/>
</dbReference>
<dbReference type="GO" id="GO:0005524">
    <property type="term" value="F:ATP binding"/>
    <property type="evidence" value="ECO:0007669"/>
    <property type="project" value="UniProtKB-KW"/>
</dbReference>
<dbReference type="Gene3D" id="1.10.510.10">
    <property type="entry name" value="Transferase(Phosphotransferase) domain 1"/>
    <property type="match status" value="1"/>
</dbReference>
<feature type="region of interest" description="Disordered" evidence="15">
    <location>
        <begin position="63"/>
        <end position="112"/>
    </location>
</feature>
<evidence type="ECO:0000256" key="4">
    <source>
        <dbReference type="ARBA" id="ARBA00022475"/>
    </source>
</evidence>
<dbReference type="Gene3D" id="3.30.450.40">
    <property type="match status" value="1"/>
</dbReference>
<dbReference type="SUPFAM" id="SSF47384">
    <property type="entry name" value="Homodimeric domain of signal transducing histidine kinase"/>
    <property type="match status" value="1"/>
</dbReference>
<evidence type="ECO:0000256" key="3">
    <source>
        <dbReference type="ARBA" id="ARBA00012438"/>
    </source>
</evidence>
<dbReference type="Pfam" id="PF00072">
    <property type="entry name" value="Response_reg"/>
    <property type="match status" value="1"/>
</dbReference>
<evidence type="ECO:0000256" key="2">
    <source>
        <dbReference type="ARBA" id="ARBA00004651"/>
    </source>
</evidence>
<dbReference type="Proteomes" id="UP001172102">
    <property type="component" value="Unassembled WGS sequence"/>
</dbReference>
<evidence type="ECO:0000256" key="7">
    <source>
        <dbReference type="ARBA" id="ARBA00022692"/>
    </source>
</evidence>
<feature type="region of interest" description="Disordered" evidence="15">
    <location>
        <begin position="463"/>
        <end position="510"/>
    </location>
</feature>
<feature type="compositionally biased region" description="Low complexity" evidence="15">
    <location>
        <begin position="63"/>
        <end position="86"/>
    </location>
</feature>
<dbReference type="InterPro" id="IPR001789">
    <property type="entry name" value="Sig_transdc_resp-reg_receiver"/>
</dbReference>
<feature type="compositionally biased region" description="Basic and acidic residues" evidence="15">
    <location>
        <begin position="2487"/>
        <end position="2497"/>
    </location>
</feature>
<dbReference type="SUPFAM" id="SSF56112">
    <property type="entry name" value="Protein kinase-like (PK-like)"/>
    <property type="match status" value="1"/>
</dbReference>
<dbReference type="EC" id="2.7.13.3" evidence="3"/>
<dbReference type="PANTHER" id="PTHR43047:SF46">
    <property type="entry name" value="HISTIDINE KINASE_RESPONSE REGULATOR, PUTATIVE (AFU_ORTHOLOGUE AFUA_3G12550)-RELATED"/>
    <property type="match status" value="1"/>
</dbReference>
<dbReference type="SMART" id="SM00065">
    <property type="entry name" value="GAF"/>
    <property type="match status" value="1"/>
</dbReference>
<dbReference type="InterPro" id="IPR005467">
    <property type="entry name" value="His_kinase_dom"/>
</dbReference>
<dbReference type="InterPro" id="IPR004358">
    <property type="entry name" value="Sig_transdc_His_kin-like_C"/>
</dbReference>
<dbReference type="SUPFAM" id="SSF55781">
    <property type="entry name" value="GAF domain-like"/>
    <property type="match status" value="1"/>
</dbReference>
<gene>
    <name evidence="19" type="ORF">B0H67DRAFT_377367</name>
</gene>
<feature type="compositionally biased region" description="Low complexity" evidence="15">
    <location>
        <begin position="98"/>
        <end position="110"/>
    </location>
</feature>
<feature type="domain" description="Protein kinase" evidence="16">
    <location>
        <begin position="98"/>
        <end position="404"/>
    </location>
</feature>
<dbReference type="Pfam" id="PF02518">
    <property type="entry name" value="HATPase_c"/>
    <property type="match status" value="1"/>
</dbReference>
<dbReference type="InterPro" id="IPR041664">
    <property type="entry name" value="AAA_16"/>
</dbReference>
<dbReference type="InterPro" id="IPR011009">
    <property type="entry name" value="Kinase-like_dom_sf"/>
</dbReference>
<feature type="domain" description="Response regulatory" evidence="18">
    <location>
        <begin position="2228"/>
        <end position="2352"/>
    </location>
</feature>
<evidence type="ECO:0000313" key="19">
    <source>
        <dbReference type="EMBL" id="KAK0705270.1"/>
    </source>
</evidence>
<dbReference type="InterPro" id="IPR003018">
    <property type="entry name" value="GAF"/>
</dbReference>
<comment type="caution">
    <text evidence="19">The sequence shown here is derived from an EMBL/GenBank/DDBJ whole genome shotgun (WGS) entry which is preliminary data.</text>
</comment>
<dbReference type="SMART" id="SM00220">
    <property type="entry name" value="S_TKc"/>
    <property type="match status" value="1"/>
</dbReference>
<feature type="region of interest" description="Disordered" evidence="15">
    <location>
        <begin position="2391"/>
        <end position="2423"/>
    </location>
</feature>
<dbReference type="InterPro" id="IPR003594">
    <property type="entry name" value="HATPase_dom"/>
</dbReference>
<dbReference type="Gene3D" id="3.30.565.10">
    <property type="entry name" value="Histidine kinase-like ATPase, C-terminal domain"/>
    <property type="match status" value="1"/>
</dbReference>
<evidence type="ECO:0000313" key="20">
    <source>
        <dbReference type="Proteomes" id="UP001172102"/>
    </source>
</evidence>
<feature type="region of interest" description="Disordered" evidence="15">
    <location>
        <begin position="707"/>
        <end position="747"/>
    </location>
</feature>
<dbReference type="SUPFAM" id="SSF52172">
    <property type="entry name" value="CheY-like"/>
    <property type="match status" value="1"/>
</dbReference>
<feature type="compositionally biased region" description="Low complexity" evidence="15">
    <location>
        <begin position="578"/>
        <end position="588"/>
    </location>
</feature>
<dbReference type="InterPro" id="IPR036890">
    <property type="entry name" value="HATPase_C_sf"/>
</dbReference>
<dbReference type="SMART" id="SM00388">
    <property type="entry name" value="HisKA"/>
    <property type="match status" value="1"/>
</dbReference>
<feature type="compositionally biased region" description="Polar residues" evidence="15">
    <location>
        <begin position="485"/>
        <end position="510"/>
    </location>
</feature>
<comment type="subcellular location">
    <subcellularLocation>
        <location evidence="2">Cell membrane</location>
        <topology evidence="2">Multi-pass membrane protein</topology>
    </subcellularLocation>
</comment>
<protein>
    <recommendedName>
        <fullName evidence="3">histidine kinase</fullName>
        <ecNumber evidence="3">2.7.13.3</ecNumber>
    </recommendedName>
</protein>
<dbReference type="InterPro" id="IPR029016">
    <property type="entry name" value="GAF-like_dom_sf"/>
</dbReference>
<feature type="modified residue" description="4-aspartylphosphate" evidence="13">
    <location>
        <position position="2283"/>
    </location>
</feature>
<evidence type="ECO:0000259" key="16">
    <source>
        <dbReference type="PROSITE" id="PS50011"/>
    </source>
</evidence>
<feature type="coiled-coil region" evidence="14">
    <location>
        <begin position="1520"/>
        <end position="1547"/>
    </location>
</feature>
<dbReference type="FunFam" id="1.10.287.130:FF:000003">
    <property type="entry name" value="Histidine kinase"/>
    <property type="match status" value="1"/>
</dbReference>
<dbReference type="PANTHER" id="PTHR43047">
    <property type="entry name" value="TWO-COMPONENT HISTIDINE PROTEIN KINASE"/>
    <property type="match status" value="1"/>
</dbReference>
<evidence type="ECO:0000256" key="5">
    <source>
        <dbReference type="ARBA" id="ARBA00022553"/>
    </source>
</evidence>
<evidence type="ECO:0000256" key="8">
    <source>
        <dbReference type="ARBA" id="ARBA00022741"/>
    </source>
</evidence>
<keyword evidence="10" id="KW-0067">ATP-binding</keyword>
<keyword evidence="7" id="KW-0812">Transmembrane</keyword>
<feature type="domain" description="Histidine kinase" evidence="17">
    <location>
        <begin position="1949"/>
        <end position="2174"/>
    </location>
</feature>
<dbReference type="SUPFAM" id="SSF55874">
    <property type="entry name" value="ATPase domain of HSP90 chaperone/DNA topoisomerase II/histidine kinase"/>
    <property type="match status" value="1"/>
</dbReference>
<dbReference type="PRINTS" id="PR00344">
    <property type="entry name" value="BCTRLSENSOR"/>
</dbReference>
<feature type="region of interest" description="Disordered" evidence="15">
    <location>
        <begin position="2456"/>
        <end position="2514"/>
    </location>
</feature>
<dbReference type="Pfam" id="PF13191">
    <property type="entry name" value="AAA_16"/>
    <property type="match status" value="1"/>
</dbReference>
<dbReference type="FunFam" id="3.30.450.40:FF:000044">
    <property type="entry name" value="Putative sensor histidine kinase/response regulator"/>
    <property type="match status" value="1"/>
</dbReference>
<dbReference type="InterPro" id="IPR011006">
    <property type="entry name" value="CheY-like_superfamily"/>
</dbReference>
<evidence type="ECO:0000256" key="10">
    <source>
        <dbReference type="ARBA" id="ARBA00022840"/>
    </source>
</evidence>
<feature type="compositionally biased region" description="Basic and acidic residues" evidence="15">
    <location>
        <begin position="2357"/>
        <end position="2376"/>
    </location>
</feature>
<accession>A0AA39ZX68</accession>
<dbReference type="InterPro" id="IPR036097">
    <property type="entry name" value="HisK_dim/P_sf"/>
</dbReference>